<name>A0ABQ4FUW5_9ACTN</name>
<gene>
    <name evidence="2" type="ORF">Mco01_16210</name>
</gene>
<comment type="caution">
    <text evidence="2">The sequence shown here is derived from an EMBL/GenBank/DDBJ whole genome shotgun (WGS) entry which is preliminary data.</text>
</comment>
<dbReference type="Proteomes" id="UP000603904">
    <property type="component" value="Unassembled WGS sequence"/>
</dbReference>
<evidence type="ECO:0000313" key="2">
    <source>
        <dbReference type="EMBL" id="GIH38621.1"/>
    </source>
</evidence>
<keyword evidence="1" id="KW-0732">Signal</keyword>
<reference evidence="2 3" key="1">
    <citation type="submission" date="2021-01" db="EMBL/GenBank/DDBJ databases">
        <title>Whole genome shotgun sequence of Microbispora corallina NBRC 16416.</title>
        <authorList>
            <person name="Komaki H."/>
            <person name="Tamura T."/>
        </authorList>
    </citation>
    <scope>NUCLEOTIDE SEQUENCE [LARGE SCALE GENOMIC DNA]</scope>
    <source>
        <strain evidence="2 3">NBRC 16416</strain>
    </source>
</reference>
<feature type="chain" id="PRO_5045283970" description="Pectate lyase" evidence="1">
    <location>
        <begin position="40"/>
        <end position="118"/>
    </location>
</feature>
<dbReference type="RefSeq" id="WP_204056252.1">
    <property type="nucleotide sequence ID" value="NZ_BAAAGP010000002.1"/>
</dbReference>
<keyword evidence="3" id="KW-1185">Reference proteome</keyword>
<feature type="signal peptide" evidence="1">
    <location>
        <begin position="1"/>
        <end position="39"/>
    </location>
</feature>
<evidence type="ECO:0000256" key="1">
    <source>
        <dbReference type="SAM" id="SignalP"/>
    </source>
</evidence>
<sequence>MRDQIGMRRAGIAPLARRLASAALVVAAASGAVTSTAQAASAPPAGILVAGHGGGGGSTNINTGHASRNKNYAAVNSPTMFRGDQNVAISISGQTNTQLGFCKKWVKHCHINLSSWLD</sequence>
<organism evidence="2 3">
    <name type="scientific">Microbispora corallina</name>
    <dbReference type="NCBI Taxonomy" id="83302"/>
    <lineage>
        <taxon>Bacteria</taxon>
        <taxon>Bacillati</taxon>
        <taxon>Actinomycetota</taxon>
        <taxon>Actinomycetes</taxon>
        <taxon>Streptosporangiales</taxon>
        <taxon>Streptosporangiaceae</taxon>
        <taxon>Microbispora</taxon>
    </lineage>
</organism>
<protein>
    <recommendedName>
        <fullName evidence="4">Pectate lyase</fullName>
    </recommendedName>
</protein>
<evidence type="ECO:0000313" key="3">
    <source>
        <dbReference type="Proteomes" id="UP000603904"/>
    </source>
</evidence>
<evidence type="ECO:0008006" key="4">
    <source>
        <dbReference type="Google" id="ProtNLM"/>
    </source>
</evidence>
<accession>A0ABQ4FUW5</accession>
<proteinExistence type="predicted"/>
<dbReference type="EMBL" id="BOOC01000005">
    <property type="protein sequence ID" value="GIH38621.1"/>
    <property type="molecule type" value="Genomic_DNA"/>
</dbReference>